<feature type="domain" description="AP2/ERF" evidence="8">
    <location>
        <begin position="184"/>
        <end position="254"/>
    </location>
</feature>
<dbReference type="InterPro" id="IPR036955">
    <property type="entry name" value="AP2/ERF_dom_sf"/>
</dbReference>
<reference evidence="9" key="1">
    <citation type="submission" date="2022-05" db="EMBL/GenBank/DDBJ databases">
        <title>The Musa troglodytarum L. genome provides insights into the mechanism of non-climacteric behaviour and enrichment of carotenoids.</title>
        <authorList>
            <person name="Wang J."/>
        </authorList>
    </citation>
    <scope>NUCLEOTIDE SEQUENCE</scope>
    <source>
        <tissue evidence="9">Leaf</tissue>
    </source>
</reference>
<feature type="region of interest" description="Disordered" evidence="7">
    <location>
        <begin position="402"/>
        <end position="426"/>
    </location>
</feature>
<dbReference type="PANTHER" id="PTHR32467:SF118">
    <property type="entry name" value="ETHYLENE-RESPONSIVE TRANSCRIPTION FACTOR RAP2-7"/>
    <property type="match status" value="1"/>
</dbReference>
<evidence type="ECO:0000256" key="5">
    <source>
        <dbReference type="ARBA" id="ARBA00023242"/>
    </source>
</evidence>
<protein>
    <recommendedName>
        <fullName evidence="8">AP2/ERF domain-containing protein</fullName>
    </recommendedName>
</protein>
<dbReference type="PANTHER" id="PTHR32467">
    <property type="entry name" value="AP2-LIKE ETHYLENE-RESPONSIVE TRANSCRIPTION FACTOR"/>
    <property type="match status" value="1"/>
</dbReference>
<dbReference type="InterPro" id="IPR016177">
    <property type="entry name" value="DNA-bd_dom_sf"/>
</dbReference>
<keyword evidence="3" id="KW-0238">DNA-binding</keyword>
<evidence type="ECO:0000256" key="2">
    <source>
        <dbReference type="ARBA" id="ARBA00023015"/>
    </source>
</evidence>
<dbReference type="CDD" id="cd00018">
    <property type="entry name" value="AP2"/>
    <property type="match status" value="2"/>
</dbReference>
<dbReference type="InterPro" id="IPR001471">
    <property type="entry name" value="AP2/ERF_dom"/>
</dbReference>
<evidence type="ECO:0000313" key="10">
    <source>
        <dbReference type="Proteomes" id="UP001055439"/>
    </source>
</evidence>
<feature type="region of interest" description="Disordered" evidence="7">
    <location>
        <begin position="21"/>
        <end position="59"/>
    </location>
</feature>
<evidence type="ECO:0000259" key="8">
    <source>
        <dbReference type="PROSITE" id="PS51032"/>
    </source>
</evidence>
<feature type="compositionally biased region" description="Low complexity" evidence="7">
    <location>
        <begin position="42"/>
        <end position="55"/>
    </location>
</feature>
<dbReference type="Gene3D" id="3.30.730.10">
    <property type="entry name" value="AP2/ERF domain"/>
    <property type="match status" value="2"/>
</dbReference>
<dbReference type="PRINTS" id="PR00367">
    <property type="entry name" value="ETHRSPELEMNT"/>
</dbReference>
<keyword evidence="4" id="KW-0804">Transcription</keyword>
<feature type="compositionally biased region" description="Low complexity" evidence="7">
    <location>
        <begin position="151"/>
        <end position="170"/>
    </location>
</feature>
<feature type="region of interest" description="Disordered" evidence="7">
    <location>
        <begin position="106"/>
        <end position="130"/>
    </location>
</feature>
<accession>A0A9E7HLX7</accession>
<feature type="region of interest" description="Disordered" evidence="7">
    <location>
        <begin position="145"/>
        <end position="185"/>
    </location>
</feature>
<feature type="compositionally biased region" description="Low complexity" evidence="7">
    <location>
        <begin position="112"/>
        <end position="126"/>
    </location>
</feature>
<evidence type="ECO:0000313" key="9">
    <source>
        <dbReference type="EMBL" id="URE32544.1"/>
    </source>
</evidence>
<evidence type="ECO:0000256" key="4">
    <source>
        <dbReference type="ARBA" id="ARBA00023163"/>
    </source>
</evidence>
<dbReference type="Proteomes" id="UP001055439">
    <property type="component" value="Chromosome 8"/>
</dbReference>
<comment type="similarity">
    <text evidence="6">Belongs to the AP2/ERF transcription factor family. AP2 subfamily.</text>
</comment>
<dbReference type="GO" id="GO:0003700">
    <property type="term" value="F:DNA-binding transcription factor activity"/>
    <property type="evidence" value="ECO:0007669"/>
    <property type="project" value="InterPro"/>
</dbReference>
<gene>
    <name evidence="9" type="ORF">MUK42_16808</name>
</gene>
<evidence type="ECO:0000256" key="6">
    <source>
        <dbReference type="ARBA" id="ARBA00037973"/>
    </source>
</evidence>
<dbReference type="GO" id="GO:0003677">
    <property type="term" value="F:DNA binding"/>
    <property type="evidence" value="ECO:0007669"/>
    <property type="project" value="UniProtKB-KW"/>
</dbReference>
<dbReference type="GO" id="GO:0005634">
    <property type="term" value="C:nucleus"/>
    <property type="evidence" value="ECO:0007669"/>
    <property type="project" value="UniProtKB-SubCell"/>
</dbReference>
<organism evidence="9 10">
    <name type="scientific">Musa troglodytarum</name>
    <name type="common">fe'i banana</name>
    <dbReference type="NCBI Taxonomy" id="320322"/>
    <lineage>
        <taxon>Eukaryota</taxon>
        <taxon>Viridiplantae</taxon>
        <taxon>Streptophyta</taxon>
        <taxon>Embryophyta</taxon>
        <taxon>Tracheophyta</taxon>
        <taxon>Spermatophyta</taxon>
        <taxon>Magnoliopsida</taxon>
        <taxon>Liliopsida</taxon>
        <taxon>Zingiberales</taxon>
        <taxon>Musaceae</taxon>
        <taxon>Musa</taxon>
    </lineage>
</organism>
<sequence length="635" mass="70234">MLDLNVASSGDSTAVEEEIIGRGTGGGGLAIGSDTSESSVLNAEASADAAADENSCSTRSVTAPAIEFGILRSSASGEGENDVDEEIEEVKNVVSQEPALITRQLFPPEPPLESFAAASSSSPSSSKQQWMDPSFLQADIAPQATVPPHPRQWQPQPQEQQQQQQQQQQQVKKSRRGPRSRSSQYRGVTFYRRTGRWESHIWDCGKQVYLGKNSPAVIVFLIVLGGFNTAHVAARAYDRAAIKFRGADADINFNLSDYEEDMKQMKNLTKEEFVHILRRQSTGFSRGSSKYRGVTLHKCGRWEARMGQLLGKKYIYLGLFDSEVEAAMAYDKAALKCNGKEAVTNFDPSSYEADSEGQSVDLNLKISQPDVHSPKRDQNPPEILYSYSPSEASTAKRVQISSPPLQPISTPYHMDKSHARTAQNPPFHSTIEGELAKLCSYHDLWFMRNYSWIISELYTSCSIKVLSFGSALANDCRSCLPENVYILFSVPHILICNCCLLNTGKRQKEEAHGRISSSPKLDMADAWLNSFAAVLLCSIIRIPNCHHNCCRSSPKATGFSIISISFYQPYLIATAEVTMIILAWNVKCHLCKTLYLPHPFICKEGAMLDGHLTCSNIHVAAIFHMCLADLGLTLR</sequence>
<dbReference type="AlphaFoldDB" id="A0A9E7HLX7"/>
<evidence type="ECO:0000256" key="7">
    <source>
        <dbReference type="SAM" id="MobiDB-lite"/>
    </source>
</evidence>
<dbReference type="OrthoDB" id="207175at2759"/>
<keyword evidence="10" id="KW-1185">Reference proteome</keyword>
<comment type="subcellular location">
    <subcellularLocation>
        <location evidence="1">Nucleus</location>
    </subcellularLocation>
</comment>
<evidence type="ECO:0000256" key="3">
    <source>
        <dbReference type="ARBA" id="ARBA00023125"/>
    </source>
</evidence>
<dbReference type="EMBL" id="CP097510">
    <property type="protein sequence ID" value="URE32544.1"/>
    <property type="molecule type" value="Genomic_DNA"/>
</dbReference>
<dbReference type="SMART" id="SM00380">
    <property type="entry name" value="AP2"/>
    <property type="match status" value="2"/>
</dbReference>
<dbReference type="PROSITE" id="PS51032">
    <property type="entry name" value="AP2_ERF"/>
    <property type="match status" value="2"/>
</dbReference>
<dbReference type="SUPFAM" id="SSF54171">
    <property type="entry name" value="DNA-binding domain"/>
    <property type="match status" value="2"/>
</dbReference>
<evidence type="ECO:0000256" key="1">
    <source>
        <dbReference type="ARBA" id="ARBA00004123"/>
    </source>
</evidence>
<feature type="domain" description="AP2/ERF" evidence="8">
    <location>
        <begin position="290"/>
        <end position="347"/>
    </location>
</feature>
<proteinExistence type="inferred from homology"/>
<dbReference type="Pfam" id="PF00847">
    <property type="entry name" value="AP2"/>
    <property type="match status" value="1"/>
</dbReference>
<keyword evidence="2" id="KW-0805">Transcription regulation</keyword>
<name>A0A9E7HLX7_9LILI</name>
<keyword evidence="5" id="KW-0539">Nucleus</keyword>